<accession>A0A0A8VE25</accession>
<dbReference type="EMBL" id="LN681231">
    <property type="protein sequence ID" value="CEK28037.1"/>
    <property type="molecule type" value="Genomic_DNA"/>
</dbReference>
<gene>
    <name evidence="2" type="ORF">CSF007_11465</name>
</gene>
<evidence type="ECO:0000256" key="1">
    <source>
        <dbReference type="SAM" id="MobiDB-lite"/>
    </source>
</evidence>
<organism evidence="2">
    <name type="scientific">Yersinia ruckeri</name>
    <dbReference type="NCBI Taxonomy" id="29486"/>
    <lineage>
        <taxon>Bacteria</taxon>
        <taxon>Pseudomonadati</taxon>
        <taxon>Pseudomonadota</taxon>
        <taxon>Gammaproteobacteria</taxon>
        <taxon>Enterobacterales</taxon>
        <taxon>Yersiniaceae</taxon>
        <taxon>Yersinia</taxon>
    </lineage>
</organism>
<evidence type="ECO:0000313" key="2">
    <source>
        <dbReference type="EMBL" id="CEK28037.1"/>
    </source>
</evidence>
<feature type="region of interest" description="Disordered" evidence="1">
    <location>
        <begin position="17"/>
        <end position="36"/>
    </location>
</feature>
<reference evidence="2" key="1">
    <citation type="journal article" date="2015" name="Genome Announc.">
        <title>Complete Genome Sequence of Yersinia ruckeri Strain CSF007-82, Etiologic Agent of Red Mouth Disease in Salmonid Fish.</title>
        <authorList>
            <person name="Nelson M.C."/>
            <person name="LaPatra S.E."/>
            <person name="Welch T.J."/>
            <person name="Graf J."/>
        </authorList>
    </citation>
    <scope>NUCLEOTIDE SEQUENCE</scope>
    <source>
        <strain evidence="2">CSF007-82</strain>
    </source>
</reference>
<dbReference type="AlphaFoldDB" id="A0A0A8VE25"/>
<protein>
    <submittedName>
        <fullName evidence="2">Uncharacterized protein</fullName>
    </submittedName>
</protein>
<proteinExistence type="predicted"/>
<name>A0A0A8VE25_YERRU</name>
<sequence length="49" mass="5288">MLINLSLIQVAISLWPETKGSQPPKVNPPPPDSAEKQANTFILSANALF</sequence>